<dbReference type="PROSITE" id="PS51257">
    <property type="entry name" value="PROKAR_LIPOPROTEIN"/>
    <property type="match status" value="1"/>
</dbReference>
<evidence type="ECO:0000256" key="1">
    <source>
        <dbReference type="SAM" id="SignalP"/>
    </source>
</evidence>
<dbReference type="STRING" id="573321.SAMN04488505_104455"/>
<dbReference type="EMBL" id="FOBB01000004">
    <property type="protein sequence ID" value="SEM45719.1"/>
    <property type="molecule type" value="Genomic_DNA"/>
</dbReference>
<evidence type="ECO:0000313" key="3">
    <source>
        <dbReference type="Proteomes" id="UP000198984"/>
    </source>
</evidence>
<organism evidence="2 3">
    <name type="scientific">Chitinophaga rupis</name>
    <dbReference type="NCBI Taxonomy" id="573321"/>
    <lineage>
        <taxon>Bacteria</taxon>
        <taxon>Pseudomonadati</taxon>
        <taxon>Bacteroidota</taxon>
        <taxon>Chitinophagia</taxon>
        <taxon>Chitinophagales</taxon>
        <taxon>Chitinophagaceae</taxon>
        <taxon>Chitinophaga</taxon>
    </lineage>
</organism>
<gene>
    <name evidence="2" type="ORF">SAMN04488505_104455</name>
</gene>
<keyword evidence="1" id="KW-0732">Signal</keyword>
<accession>A0A1H7YKS3</accession>
<sequence length="148" mass="16440">MRYTLILLTAIFFISCNWAKQKAKNTVNKTGEIVAKTGAEFADGVAKGVEKTFKNEVIISQELKNSGLSSGKIIINSSDSTVDNILTAYLIFDKTIDKNITVKVFNQDGQEYGRVRQAVKGEKGEAKYIDFVFDKRTNIDGKGKVTFE</sequence>
<dbReference type="Proteomes" id="UP000198984">
    <property type="component" value="Unassembled WGS sequence"/>
</dbReference>
<feature type="signal peptide" evidence="1">
    <location>
        <begin position="1"/>
        <end position="19"/>
    </location>
</feature>
<feature type="chain" id="PRO_5011445836" evidence="1">
    <location>
        <begin position="20"/>
        <end position="148"/>
    </location>
</feature>
<dbReference type="AlphaFoldDB" id="A0A1H7YKS3"/>
<keyword evidence="3" id="KW-1185">Reference proteome</keyword>
<name>A0A1H7YKS3_9BACT</name>
<evidence type="ECO:0000313" key="2">
    <source>
        <dbReference type="EMBL" id="SEM45719.1"/>
    </source>
</evidence>
<reference evidence="2 3" key="1">
    <citation type="submission" date="2016-10" db="EMBL/GenBank/DDBJ databases">
        <authorList>
            <person name="de Groot N.N."/>
        </authorList>
    </citation>
    <scope>NUCLEOTIDE SEQUENCE [LARGE SCALE GENOMIC DNA]</scope>
    <source>
        <strain evidence="2 3">DSM 21039</strain>
    </source>
</reference>
<protein>
    <submittedName>
        <fullName evidence="2">Uncharacterized protein</fullName>
    </submittedName>
</protein>
<proteinExistence type="predicted"/>